<evidence type="ECO:0000313" key="3">
    <source>
        <dbReference type="Proteomes" id="UP001501265"/>
    </source>
</evidence>
<name>A0ABP9CMP4_9ACTN</name>
<accession>A0ABP9CMP4</accession>
<dbReference type="Proteomes" id="UP001501265">
    <property type="component" value="Unassembled WGS sequence"/>
</dbReference>
<proteinExistence type="predicted"/>
<sequence>MRQVAAGEHQGSGAVPEEEAQPLVRVAGVQRDQYAAGPHDREQAGHHVHTTLDTQTDRRLRADAAPHEARGEPVHPVREFAEGETHRPVPHRGQVRSARGLCVEQVTQYEFPRTSSAHATPSGPAAKGPPSRGPAPFAHGDRNGVEDVRPASCAPCTRCHRPVTRLARLTAPDRSDNASARQVRRRPETDPRPIRARSATRRNATPFGAFYAESRYRAERWD</sequence>
<dbReference type="EMBL" id="BAABIG010000052">
    <property type="protein sequence ID" value="GAA4812209.1"/>
    <property type="molecule type" value="Genomic_DNA"/>
</dbReference>
<comment type="caution">
    <text evidence="2">The sequence shown here is derived from an EMBL/GenBank/DDBJ whole genome shotgun (WGS) entry which is preliminary data.</text>
</comment>
<feature type="region of interest" description="Disordered" evidence="1">
    <location>
        <begin position="1"/>
        <end position="58"/>
    </location>
</feature>
<keyword evidence="3" id="KW-1185">Reference proteome</keyword>
<organism evidence="2 3">
    <name type="scientific">Streptomyces ziwulingensis</name>
    <dbReference type="NCBI Taxonomy" id="1045501"/>
    <lineage>
        <taxon>Bacteria</taxon>
        <taxon>Bacillati</taxon>
        <taxon>Actinomycetota</taxon>
        <taxon>Actinomycetes</taxon>
        <taxon>Kitasatosporales</taxon>
        <taxon>Streptomycetaceae</taxon>
        <taxon>Streptomyces</taxon>
    </lineage>
</organism>
<gene>
    <name evidence="2" type="ORF">GCM10023220_49350</name>
</gene>
<evidence type="ECO:0000313" key="2">
    <source>
        <dbReference type="EMBL" id="GAA4812209.1"/>
    </source>
</evidence>
<protein>
    <submittedName>
        <fullName evidence="2">Uncharacterized protein</fullName>
    </submittedName>
</protein>
<reference evidence="3" key="1">
    <citation type="journal article" date="2019" name="Int. J. Syst. Evol. Microbiol.">
        <title>The Global Catalogue of Microorganisms (GCM) 10K type strain sequencing project: providing services to taxonomists for standard genome sequencing and annotation.</title>
        <authorList>
            <consortium name="The Broad Institute Genomics Platform"/>
            <consortium name="The Broad Institute Genome Sequencing Center for Infectious Disease"/>
            <person name="Wu L."/>
            <person name="Ma J."/>
        </authorList>
    </citation>
    <scope>NUCLEOTIDE SEQUENCE [LARGE SCALE GENOMIC DNA]</scope>
    <source>
        <strain evidence="3">JCM 18081</strain>
    </source>
</reference>
<feature type="region of interest" description="Disordered" evidence="1">
    <location>
        <begin position="112"/>
        <end position="146"/>
    </location>
</feature>
<feature type="region of interest" description="Disordered" evidence="1">
    <location>
        <begin position="168"/>
        <end position="208"/>
    </location>
</feature>
<evidence type="ECO:0000256" key="1">
    <source>
        <dbReference type="SAM" id="MobiDB-lite"/>
    </source>
</evidence>